<evidence type="ECO:0000256" key="1">
    <source>
        <dbReference type="SAM" id="MobiDB-lite"/>
    </source>
</evidence>
<dbReference type="PANTHER" id="PTHR47331">
    <property type="entry name" value="PHD-TYPE DOMAIN-CONTAINING PROTEIN"/>
    <property type="match status" value="1"/>
</dbReference>
<dbReference type="STRING" id="151549.A0A4C1T6L7"/>
<protein>
    <recommendedName>
        <fullName evidence="4">Peptidase A2 domain-containing protein</fullName>
    </recommendedName>
</protein>
<organism evidence="2 3">
    <name type="scientific">Eumeta variegata</name>
    <name type="common">Bagworm moth</name>
    <name type="synonym">Eumeta japonica</name>
    <dbReference type="NCBI Taxonomy" id="151549"/>
    <lineage>
        <taxon>Eukaryota</taxon>
        <taxon>Metazoa</taxon>
        <taxon>Ecdysozoa</taxon>
        <taxon>Arthropoda</taxon>
        <taxon>Hexapoda</taxon>
        <taxon>Insecta</taxon>
        <taxon>Pterygota</taxon>
        <taxon>Neoptera</taxon>
        <taxon>Endopterygota</taxon>
        <taxon>Lepidoptera</taxon>
        <taxon>Glossata</taxon>
        <taxon>Ditrysia</taxon>
        <taxon>Tineoidea</taxon>
        <taxon>Psychidae</taxon>
        <taxon>Oiketicinae</taxon>
        <taxon>Eumeta</taxon>
    </lineage>
</organism>
<reference evidence="2 3" key="1">
    <citation type="journal article" date="2019" name="Commun. Biol.">
        <title>The bagworm genome reveals a unique fibroin gene that provides high tensile strength.</title>
        <authorList>
            <person name="Kono N."/>
            <person name="Nakamura H."/>
            <person name="Ohtoshi R."/>
            <person name="Tomita M."/>
            <person name="Numata K."/>
            <person name="Arakawa K."/>
        </authorList>
    </citation>
    <scope>NUCLEOTIDE SEQUENCE [LARGE SCALE GENOMIC DNA]</scope>
</reference>
<comment type="caution">
    <text evidence="2">The sequence shown here is derived from an EMBL/GenBank/DDBJ whole genome shotgun (WGS) entry which is preliminary data.</text>
</comment>
<accession>A0A4C1T6L7</accession>
<sequence>MSPTSCKLKTRRHHGSTRKKFGRPEQLVDEVLKEVKVMSRLTDSGREINDFAITTRNCVARGSSGGQADRTSRLSGEEAELAAVYARAAAASQLSASAPGRIAERAPRRREAFKVNTQTKVTAKCPKCASEHKLAACDAFKALNSDEKWDFVKREKLCFKCITKRTRAYCRAKGCAKCNRSHHTLLHPSTGSDARPARAAHRTNRPEIKVHALLDDGATVTLLDDSVASHINAKGPRAELKLISARGHQISDRNSRRIKIKVRGPNGVERDIQCRTITRLDLPSQSLTADEISSHHHLNECHLEALRDARPLLLIGQDNWELITGSDVRRGKSGEPVASLTGLGWAVHGRRGRTTTNDGMIHCLADLELAVREHFEIESLGITQRERENAEVKRASRILNDTTRRIGNKWETGLLWKEDDPRFPDNYNGARKRLTNIENKMDRDPAFAAAYTAQIEKLIENGYARRLENRAQVRDCFFLPHFAVTNPNKPNKIRVVFDAAARFEGSR</sequence>
<dbReference type="PANTHER" id="PTHR47331:SF5">
    <property type="entry name" value="RIBONUCLEASE H"/>
    <property type="match status" value="1"/>
</dbReference>
<dbReference type="AlphaFoldDB" id="A0A4C1T6L7"/>
<evidence type="ECO:0000313" key="3">
    <source>
        <dbReference type="Proteomes" id="UP000299102"/>
    </source>
</evidence>
<gene>
    <name evidence="2" type="ORF">EVAR_89223_1</name>
</gene>
<keyword evidence="3" id="KW-1185">Reference proteome</keyword>
<dbReference type="Proteomes" id="UP000299102">
    <property type="component" value="Unassembled WGS sequence"/>
</dbReference>
<name>A0A4C1T6L7_EUMVA</name>
<feature type="compositionally biased region" description="Basic residues" evidence="1">
    <location>
        <begin position="8"/>
        <end position="20"/>
    </location>
</feature>
<proteinExistence type="predicted"/>
<feature type="region of interest" description="Disordered" evidence="1">
    <location>
        <begin position="1"/>
        <end position="20"/>
    </location>
</feature>
<dbReference type="OrthoDB" id="6434680at2759"/>
<dbReference type="EMBL" id="BGZK01004590">
    <property type="protein sequence ID" value="GBP09835.1"/>
    <property type="molecule type" value="Genomic_DNA"/>
</dbReference>
<evidence type="ECO:0008006" key="4">
    <source>
        <dbReference type="Google" id="ProtNLM"/>
    </source>
</evidence>
<evidence type="ECO:0000313" key="2">
    <source>
        <dbReference type="EMBL" id="GBP09835.1"/>
    </source>
</evidence>